<gene>
    <name evidence="1" type="ORF">HMPREF1076_02866</name>
</gene>
<organism evidence="1 2">
    <name type="scientific">Parabacteroides goldsteinii CL02T12C30</name>
    <dbReference type="NCBI Taxonomy" id="999418"/>
    <lineage>
        <taxon>Bacteria</taxon>
        <taxon>Pseudomonadati</taxon>
        <taxon>Bacteroidota</taxon>
        <taxon>Bacteroidia</taxon>
        <taxon>Bacteroidales</taxon>
        <taxon>Tannerellaceae</taxon>
        <taxon>Parabacteroides</taxon>
    </lineage>
</organism>
<dbReference type="RefSeq" id="WP_007655210.1">
    <property type="nucleotide sequence ID" value="NZ_JH976473.1"/>
</dbReference>
<evidence type="ECO:0000313" key="1">
    <source>
        <dbReference type="EMBL" id="EKN14124.1"/>
    </source>
</evidence>
<name>K5ZEK5_9BACT</name>
<protein>
    <submittedName>
        <fullName evidence="1">Uncharacterized protein</fullName>
    </submittedName>
</protein>
<dbReference type="Proteomes" id="UP000006330">
    <property type="component" value="Unassembled WGS sequence"/>
</dbReference>
<accession>K5ZEK5</accession>
<dbReference type="AlphaFoldDB" id="K5ZEK5"/>
<dbReference type="OrthoDB" id="1096829at2"/>
<dbReference type="PATRIC" id="fig|999418.3.peg.2911"/>
<dbReference type="HOGENOM" id="CLU_2509666_0_0_10"/>
<reference evidence="1 2" key="1">
    <citation type="submission" date="2012-02" db="EMBL/GenBank/DDBJ databases">
        <title>The Genome Sequence of Parabacteroides goldsteinii CL02T12C30.</title>
        <authorList>
            <consortium name="The Broad Institute Genome Sequencing Platform"/>
            <person name="Earl A."/>
            <person name="Ward D."/>
            <person name="Feldgarden M."/>
            <person name="Gevers D."/>
            <person name="Zitomersky N.L."/>
            <person name="Coyne M.J."/>
            <person name="Comstock L.E."/>
            <person name="Young S.K."/>
            <person name="Zeng Q."/>
            <person name="Gargeya S."/>
            <person name="Fitzgerald M."/>
            <person name="Haas B."/>
            <person name="Abouelleil A."/>
            <person name="Alvarado L."/>
            <person name="Arachchi H.M."/>
            <person name="Berlin A."/>
            <person name="Chapman S.B."/>
            <person name="Gearin G."/>
            <person name="Goldberg J."/>
            <person name="Griggs A."/>
            <person name="Gujja S."/>
            <person name="Hansen M."/>
            <person name="Heiman D."/>
            <person name="Howarth C."/>
            <person name="Larimer J."/>
            <person name="Lui A."/>
            <person name="MacDonald P.J.P."/>
            <person name="McCowen C."/>
            <person name="Montmayeur A."/>
            <person name="Murphy C."/>
            <person name="Neiman D."/>
            <person name="Pearson M."/>
            <person name="Priest M."/>
            <person name="Roberts A."/>
            <person name="Saif S."/>
            <person name="Shea T."/>
            <person name="Sisk P."/>
            <person name="Stolte C."/>
            <person name="Sykes S."/>
            <person name="Wortman J."/>
            <person name="Nusbaum C."/>
            <person name="Birren B."/>
        </authorList>
    </citation>
    <scope>NUCLEOTIDE SEQUENCE [LARGE SCALE GENOMIC DNA]</scope>
    <source>
        <strain evidence="1 2">CL02T12C30</strain>
    </source>
</reference>
<proteinExistence type="predicted"/>
<comment type="caution">
    <text evidence="1">The sequence shown here is derived from an EMBL/GenBank/DDBJ whole genome shotgun (WGS) entry which is preliminary data.</text>
</comment>
<evidence type="ECO:0000313" key="2">
    <source>
        <dbReference type="Proteomes" id="UP000006330"/>
    </source>
</evidence>
<sequence length="85" mass="10138">MTALELQKRKDWALEVLQSCNSEDAIAHMENLARKLLGMNKQELQRPNCFTLEEVKEMLKETNQDKNNNVYVSEQEMRDFFKSWQ</sequence>
<dbReference type="EMBL" id="AGZO01000019">
    <property type="protein sequence ID" value="EKN14124.1"/>
    <property type="molecule type" value="Genomic_DNA"/>
</dbReference>